<dbReference type="PANTHER" id="PTHR33309">
    <property type="entry name" value="KERATIN, ULTRA HIGH-SULFUR MATRIX PROTEIN-LIKE"/>
    <property type="match status" value="1"/>
</dbReference>
<organism evidence="2 3">
    <name type="scientific">Rhipicephalus sanguineus</name>
    <name type="common">Brown dog tick</name>
    <name type="synonym">Ixodes sanguineus</name>
    <dbReference type="NCBI Taxonomy" id="34632"/>
    <lineage>
        <taxon>Eukaryota</taxon>
        <taxon>Metazoa</taxon>
        <taxon>Ecdysozoa</taxon>
        <taxon>Arthropoda</taxon>
        <taxon>Chelicerata</taxon>
        <taxon>Arachnida</taxon>
        <taxon>Acari</taxon>
        <taxon>Parasitiformes</taxon>
        <taxon>Ixodida</taxon>
        <taxon>Ixodoidea</taxon>
        <taxon>Ixodidae</taxon>
        <taxon>Rhipicephalinae</taxon>
        <taxon>Rhipicephalus</taxon>
        <taxon>Rhipicephalus</taxon>
    </lineage>
</organism>
<gene>
    <name evidence="2" type="ORF">HPB52_007795</name>
</gene>
<comment type="caution">
    <text evidence="2">The sequence shown here is derived from an EMBL/GenBank/DDBJ whole genome shotgun (WGS) entry which is preliminary data.</text>
</comment>
<dbReference type="InterPro" id="IPR049012">
    <property type="entry name" value="Mutator_transp_dom"/>
</dbReference>
<dbReference type="AlphaFoldDB" id="A0A9D4PHK2"/>
<dbReference type="Proteomes" id="UP000821837">
    <property type="component" value="Unassembled WGS sequence"/>
</dbReference>
<reference evidence="2" key="2">
    <citation type="submission" date="2021-09" db="EMBL/GenBank/DDBJ databases">
        <authorList>
            <person name="Jia N."/>
            <person name="Wang J."/>
            <person name="Shi W."/>
            <person name="Du L."/>
            <person name="Sun Y."/>
            <person name="Zhan W."/>
            <person name="Jiang J."/>
            <person name="Wang Q."/>
            <person name="Zhang B."/>
            <person name="Ji P."/>
            <person name="Sakyi L.B."/>
            <person name="Cui X."/>
            <person name="Yuan T."/>
            <person name="Jiang B."/>
            <person name="Yang W."/>
            <person name="Lam T.T.-Y."/>
            <person name="Chang Q."/>
            <person name="Ding S."/>
            <person name="Wang X."/>
            <person name="Zhu J."/>
            <person name="Ruan X."/>
            <person name="Zhao L."/>
            <person name="Wei J."/>
            <person name="Que T."/>
            <person name="Du C."/>
            <person name="Cheng J."/>
            <person name="Dai P."/>
            <person name="Han X."/>
            <person name="Huang E."/>
            <person name="Gao Y."/>
            <person name="Liu J."/>
            <person name="Shao H."/>
            <person name="Ye R."/>
            <person name="Li L."/>
            <person name="Wei W."/>
            <person name="Wang X."/>
            <person name="Wang C."/>
            <person name="Huo Q."/>
            <person name="Li W."/>
            <person name="Guo W."/>
            <person name="Chen H."/>
            <person name="Chen S."/>
            <person name="Zhou L."/>
            <person name="Zhou L."/>
            <person name="Ni X."/>
            <person name="Tian J."/>
            <person name="Zhou Y."/>
            <person name="Sheng Y."/>
            <person name="Liu T."/>
            <person name="Pan Y."/>
            <person name="Xia L."/>
            <person name="Li J."/>
            <person name="Zhao F."/>
            <person name="Cao W."/>
        </authorList>
    </citation>
    <scope>NUCLEOTIDE SEQUENCE</scope>
    <source>
        <strain evidence="2">Rsan-2018</strain>
        <tissue evidence="2">Larvae</tissue>
    </source>
</reference>
<sequence length="806" mass="89940">MVDACQAVARATEKASVEVVKTLYKNFLSPVGNVDVIFDGTWKTHGHNSNIAVGCITELYTGLVLDYVVLSRYCHGCQGAPDSSDDGYGEWAVNHKCLKNIDCNAGRMEVEAPPILFWRSLHKNGLRYTTILSHGDSRTFHALNEESVYGYIDIEKKDCLNHVHKRTGTALRTLQEKKAQGESLDGMTQNAIECLHSVIWSQSSENTHESLLAVERAVAEAVSRFNQGMVETKRAVAEQLGYSPGSCLIRRSLEKDRKRLCKANKGHTESEKLKRRMSKRQAQQFAMQKRMGSALRNLLQEHRGEGNRSLGGKGRLTGDLVEKLAVYYGRALKSHTGDVEAMSQSTKLGLATKLAVVCSSCGTIDKLWTSPRKQDSQAFDVNVRAIAAMKQIGKEQTALNDFWAAMNVSYRGLHHKTFQKHLKETFRKTEATALDKSYAESATAVITTYKKVDPTFSKDVTVVYNGTWHKRGHTVGAVIDFYTGLILDAVVLSNHCLGCQTEPKPGDAAYESWHEHHVCQKNTDAKSGSMEVEAALTLFRRSISKHGLRYTTLVSDGVSHTFSALTEENAYGLVPIVKEECLNHVQKRMGSALRNVVQKSDKPLRGKGKLTKALIDKLTDYYGWALRNSSSDVTAMQRAVMATYRHITSTDEDPRHDLCPRCLGAKTQNASESFHSVLWSLMPKEQHSSLIAVETALHEAVLRYNAGCCKATKVISDAVGLRPGHLAIQRAVEKDALRLKKNSKRHLEKMEGRQKRQRRMRSALDTSSLCGFVRSLVLRNQRIIRLSLPLEKKYMPPPKTSHKPES</sequence>
<dbReference type="VEuPathDB" id="VectorBase:RSAN_041709"/>
<keyword evidence="3" id="KW-1185">Reference proteome</keyword>
<reference evidence="2" key="1">
    <citation type="journal article" date="2020" name="Cell">
        <title>Large-Scale Comparative Analyses of Tick Genomes Elucidate Their Genetic Diversity and Vector Capacities.</title>
        <authorList>
            <consortium name="Tick Genome and Microbiome Consortium (TIGMIC)"/>
            <person name="Jia N."/>
            <person name="Wang J."/>
            <person name="Shi W."/>
            <person name="Du L."/>
            <person name="Sun Y."/>
            <person name="Zhan W."/>
            <person name="Jiang J.F."/>
            <person name="Wang Q."/>
            <person name="Zhang B."/>
            <person name="Ji P."/>
            <person name="Bell-Sakyi L."/>
            <person name="Cui X.M."/>
            <person name="Yuan T.T."/>
            <person name="Jiang B.G."/>
            <person name="Yang W.F."/>
            <person name="Lam T.T."/>
            <person name="Chang Q.C."/>
            <person name="Ding S.J."/>
            <person name="Wang X.J."/>
            <person name="Zhu J.G."/>
            <person name="Ruan X.D."/>
            <person name="Zhao L."/>
            <person name="Wei J.T."/>
            <person name="Ye R.Z."/>
            <person name="Que T.C."/>
            <person name="Du C.H."/>
            <person name="Zhou Y.H."/>
            <person name="Cheng J.X."/>
            <person name="Dai P.F."/>
            <person name="Guo W.B."/>
            <person name="Han X.H."/>
            <person name="Huang E.J."/>
            <person name="Li L.F."/>
            <person name="Wei W."/>
            <person name="Gao Y.C."/>
            <person name="Liu J.Z."/>
            <person name="Shao H.Z."/>
            <person name="Wang X."/>
            <person name="Wang C.C."/>
            <person name="Yang T.C."/>
            <person name="Huo Q.B."/>
            <person name="Li W."/>
            <person name="Chen H.Y."/>
            <person name="Chen S.E."/>
            <person name="Zhou L.G."/>
            <person name="Ni X.B."/>
            <person name="Tian J.H."/>
            <person name="Sheng Y."/>
            <person name="Liu T."/>
            <person name="Pan Y.S."/>
            <person name="Xia L.Y."/>
            <person name="Li J."/>
            <person name="Zhao F."/>
            <person name="Cao W.C."/>
        </authorList>
    </citation>
    <scope>NUCLEOTIDE SEQUENCE</scope>
    <source>
        <strain evidence="2">Rsan-2018</strain>
    </source>
</reference>
<feature type="domain" description="Mutator-like transposase" evidence="1">
    <location>
        <begin position="343"/>
        <end position="662"/>
    </location>
</feature>
<evidence type="ECO:0000259" key="1">
    <source>
        <dbReference type="Pfam" id="PF20700"/>
    </source>
</evidence>
<dbReference type="EMBL" id="JABSTV010001253">
    <property type="protein sequence ID" value="KAH7943392.1"/>
    <property type="molecule type" value="Genomic_DNA"/>
</dbReference>
<evidence type="ECO:0000313" key="3">
    <source>
        <dbReference type="Proteomes" id="UP000821837"/>
    </source>
</evidence>
<accession>A0A9D4PHK2</accession>
<name>A0A9D4PHK2_RHISA</name>
<dbReference type="PANTHER" id="PTHR33309:SF3">
    <property type="entry name" value="CCHC-TYPE DOMAIN-CONTAINING PROTEIN"/>
    <property type="match status" value="1"/>
</dbReference>
<proteinExistence type="predicted"/>
<evidence type="ECO:0000313" key="2">
    <source>
        <dbReference type="EMBL" id="KAH7943392.1"/>
    </source>
</evidence>
<protein>
    <recommendedName>
        <fullName evidence="1">Mutator-like transposase domain-containing protein</fullName>
    </recommendedName>
</protein>
<dbReference type="Pfam" id="PF20700">
    <property type="entry name" value="Mutator"/>
    <property type="match status" value="2"/>
</dbReference>
<dbReference type="VEuPathDB" id="VectorBase:RSAN_046008"/>
<feature type="domain" description="Mutator-like transposase" evidence="1">
    <location>
        <begin position="26"/>
        <end position="210"/>
    </location>
</feature>